<dbReference type="EMBL" id="JABWTA010000001">
    <property type="protein sequence ID" value="NVE93345.1"/>
    <property type="molecule type" value="Genomic_DNA"/>
</dbReference>
<dbReference type="AlphaFoldDB" id="A0A850H7Y0"/>
<evidence type="ECO:0008006" key="3">
    <source>
        <dbReference type="Google" id="ProtNLM"/>
    </source>
</evidence>
<dbReference type="SUPFAM" id="SSF53756">
    <property type="entry name" value="UDP-Glycosyltransferase/glycogen phosphorylase"/>
    <property type="match status" value="1"/>
</dbReference>
<comment type="caution">
    <text evidence="1">The sequence shown here is derived from an EMBL/GenBank/DDBJ whole genome shotgun (WGS) entry which is preliminary data.</text>
</comment>
<organism evidence="1 2">
    <name type="scientific">Altererythrobacter lutimaris</name>
    <dbReference type="NCBI Taxonomy" id="2743979"/>
    <lineage>
        <taxon>Bacteria</taxon>
        <taxon>Pseudomonadati</taxon>
        <taxon>Pseudomonadota</taxon>
        <taxon>Alphaproteobacteria</taxon>
        <taxon>Sphingomonadales</taxon>
        <taxon>Erythrobacteraceae</taxon>
        <taxon>Altererythrobacter</taxon>
    </lineage>
</organism>
<dbReference type="Gene3D" id="3.40.50.2000">
    <property type="entry name" value="Glycogen Phosphorylase B"/>
    <property type="match status" value="1"/>
</dbReference>
<protein>
    <recommendedName>
        <fullName evidence="3">Glycosyl transferase family 1</fullName>
    </recommendedName>
</protein>
<proteinExistence type="predicted"/>
<dbReference type="RefSeq" id="WP_176271719.1">
    <property type="nucleotide sequence ID" value="NZ_JABWTA010000001.1"/>
</dbReference>
<evidence type="ECO:0000313" key="2">
    <source>
        <dbReference type="Proteomes" id="UP000546031"/>
    </source>
</evidence>
<dbReference type="Proteomes" id="UP000546031">
    <property type="component" value="Unassembled WGS sequence"/>
</dbReference>
<keyword evidence="2" id="KW-1185">Reference proteome</keyword>
<gene>
    <name evidence="1" type="ORF">HUO12_00370</name>
</gene>
<evidence type="ECO:0000313" key="1">
    <source>
        <dbReference type="EMBL" id="NVE93345.1"/>
    </source>
</evidence>
<sequence length="371" mass="40281">MTLRIGYIVHDLNDAAVAKRCAMMLRGGAVVQLAGFRRANAPSQVQGISPVELGETADGALAQRAMAVMRNVTLPAKISEAMHGSDILIARNLESLAIAQRIADGRPVIYECLDIHRSLLNDGFAGKIIRGIEAKLLANTKAIITSSPGFIREYFDHRPIGDAEIKLIENKILLDPGETAALLAPQAKPAGPPWVIGWFGMLRCKRTLAELTEVAAKLNGAVQIHIAGKPSPAELPDFETQVAAAPHFHYSGPYTPAQLPELYAACHFAWAIDWFEEGQNSEWLLPNRLYEATAHATVPIVLKRHEVGRWLAKRDAGLQIVETTELQSVFASLDAAGYAALQGQVSTISPNAIIMGDAECREFTAWLEELA</sequence>
<name>A0A850H7Y0_9SPHN</name>
<reference evidence="1 2" key="1">
    <citation type="submission" date="2020-06" db="EMBL/GenBank/DDBJ databases">
        <title>Altererythrobacter lutimaris sp. nov., a marine bacterium isolated from a tidal flat.</title>
        <authorList>
            <person name="Kim D."/>
            <person name="Yoo Y."/>
            <person name="Kim J.-J."/>
        </authorList>
    </citation>
    <scope>NUCLEOTIDE SEQUENCE [LARGE SCALE GENOMIC DNA]</scope>
    <source>
        <strain evidence="1 2">JGD-16</strain>
    </source>
</reference>
<accession>A0A850H7Y0</accession>